<keyword evidence="7 13" id="KW-0808">Transferase</keyword>
<keyword evidence="8 13" id="KW-0949">S-adenosyl-L-methionine</keyword>
<comment type="subcellular location">
    <subcellularLocation>
        <location evidence="2">Cytoplasm</location>
    </subcellularLocation>
</comment>
<evidence type="ECO:0000256" key="1">
    <source>
        <dbReference type="ARBA" id="ARBA00002724"/>
    </source>
</evidence>
<dbReference type="GO" id="GO:0008649">
    <property type="term" value="F:rRNA methyltransferase activity"/>
    <property type="evidence" value="ECO:0007669"/>
    <property type="project" value="InterPro"/>
</dbReference>
<comment type="similarity">
    <text evidence="13">Belongs to the class I-like SAM-binding methyltransferase superfamily. RsmB/NOP family.</text>
</comment>
<evidence type="ECO:0000256" key="8">
    <source>
        <dbReference type="ARBA" id="ARBA00022691"/>
    </source>
</evidence>
<dbReference type="GO" id="GO:0006355">
    <property type="term" value="P:regulation of DNA-templated transcription"/>
    <property type="evidence" value="ECO:0007669"/>
    <property type="project" value="InterPro"/>
</dbReference>
<name>A0A9D4UHX0_ADICA</name>
<dbReference type="SUPFAM" id="SSF48013">
    <property type="entry name" value="NusB-like"/>
    <property type="match status" value="1"/>
</dbReference>
<evidence type="ECO:0000313" key="16">
    <source>
        <dbReference type="Proteomes" id="UP000886520"/>
    </source>
</evidence>
<keyword evidence="6 13" id="KW-0489">Methyltransferase</keyword>
<dbReference type="InterPro" id="IPR023268">
    <property type="entry name" value="RCMT_RsmB-rel_pln"/>
</dbReference>
<dbReference type="EC" id="2.1.1.176" evidence="3"/>
<accession>A0A9D4UHX0</accession>
<evidence type="ECO:0000256" key="5">
    <source>
        <dbReference type="ARBA" id="ARBA00022552"/>
    </source>
</evidence>
<feature type="binding site" evidence="13">
    <location>
        <position position="435"/>
    </location>
    <ligand>
        <name>S-adenosyl-L-methionine</name>
        <dbReference type="ChEBI" id="CHEBI:59789"/>
    </ligand>
</feature>
<dbReference type="Pfam" id="PF01189">
    <property type="entry name" value="Methyltr_RsmB-F"/>
    <property type="match status" value="1"/>
</dbReference>
<dbReference type="PROSITE" id="PS51686">
    <property type="entry name" value="SAM_MT_RSMB_NOP"/>
    <property type="match status" value="1"/>
</dbReference>
<feature type="binding site" evidence="13">
    <location>
        <begin position="365"/>
        <end position="371"/>
    </location>
    <ligand>
        <name>S-adenosyl-L-methionine</name>
        <dbReference type="ChEBI" id="CHEBI:59789"/>
    </ligand>
</feature>
<dbReference type="EMBL" id="JABFUD020000016">
    <property type="protein sequence ID" value="KAI5067977.1"/>
    <property type="molecule type" value="Genomic_DNA"/>
</dbReference>
<feature type="binding site" evidence="13">
    <location>
        <position position="389"/>
    </location>
    <ligand>
        <name>S-adenosyl-L-methionine</name>
        <dbReference type="ChEBI" id="CHEBI:59789"/>
    </ligand>
</feature>
<keyword evidence="16" id="KW-1185">Reference proteome</keyword>
<feature type="domain" description="SAM-dependent MTase RsmB/NOP-type" evidence="14">
    <location>
        <begin position="273"/>
        <end position="549"/>
    </location>
</feature>
<dbReference type="PANTHER" id="PTHR22807">
    <property type="entry name" value="NOP2 YEAST -RELATED NOL1/NOP2/FMU SUN DOMAIN-CONTAINING"/>
    <property type="match status" value="1"/>
</dbReference>
<dbReference type="InterPro" id="IPR035926">
    <property type="entry name" value="NusB-like_sf"/>
</dbReference>
<dbReference type="Gene3D" id="3.30.70.1170">
    <property type="entry name" value="Sun protein, domain 3"/>
    <property type="match status" value="1"/>
</dbReference>
<gene>
    <name evidence="15" type="ORF">GOP47_0016322</name>
</gene>
<evidence type="ECO:0000256" key="13">
    <source>
        <dbReference type="PROSITE-ProRule" id="PRU01023"/>
    </source>
</evidence>
<dbReference type="Pfam" id="PF22458">
    <property type="entry name" value="RsmF-B_ferredox"/>
    <property type="match status" value="1"/>
</dbReference>
<keyword evidence="5" id="KW-0698">rRNA processing</keyword>
<organism evidence="15 16">
    <name type="scientific">Adiantum capillus-veneris</name>
    <name type="common">Maidenhair fern</name>
    <dbReference type="NCBI Taxonomy" id="13818"/>
    <lineage>
        <taxon>Eukaryota</taxon>
        <taxon>Viridiplantae</taxon>
        <taxon>Streptophyta</taxon>
        <taxon>Embryophyta</taxon>
        <taxon>Tracheophyta</taxon>
        <taxon>Polypodiopsida</taxon>
        <taxon>Polypodiidae</taxon>
        <taxon>Polypodiales</taxon>
        <taxon>Pteridineae</taxon>
        <taxon>Pteridaceae</taxon>
        <taxon>Vittarioideae</taxon>
        <taxon>Adiantum</taxon>
    </lineage>
</organism>
<feature type="active site" description="Nucleophile" evidence="13">
    <location>
        <position position="488"/>
    </location>
</feature>
<dbReference type="InterPro" id="IPR004573">
    <property type="entry name" value="rRNA_ssu_MeTfrase_B"/>
</dbReference>
<comment type="caution">
    <text evidence="15">The sequence shown here is derived from an EMBL/GenBank/DDBJ whole genome shotgun (WGS) entry which is preliminary data.</text>
</comment>
<dbReference type="Proteomes" id="UP000886520">
    <property type="component" value="Chromosome 16"/>
</dbReference>
<evidence type="ECO:0000313" key="15">
    <source>
        <dbReference type="EMBL" id="KAI5067977.1"/>
    </source>
</evidence>
<evidence type="ECO:0000256" key="2">
    <source>
        <dbReference type="ARBA" id="ARBA00004496"/>
    </source>
</evidence>
<evidence type="ECO:0000256" key="3">
    <source>
        <dbReference type="ARBA" id="ARBA00012140"/>
    </source>
</evidence>
<comment type="caution">
    <text evidence="13">Lacks conserved residue(s) required for the propagation of feature annotation.</text>
</comment>
<dbReference type="InterPro" id="IPR049560">
    <property type="entry name" value="MeTrfase_RsmB-F_NOP2_cat"/>
</dbReference>
<evidence type="ECO:0000256" key="10">
    <source>
        <dbReference type="ARBA" id="ARBA00030399"/>
    </source>
</evidence>
<dbReference type="OrthoDB" id="427002at2759"/>
<dbReference type="NCBIfam" id="NF011494">
    <property type="entry name" value="PRK14902.1"/>
    <property type="match status" value="1"/>
</dbReference>
<comment type="function">
    <text evidence="1">Specifically methylates the cytosine at position 967 (m5C967) of 16S rRNA.</text>
</comment>
<dbReference type="CDD" id="cd02440">
    <property type="entry name" value="AdoMet_MTases"/>
    <property type="match status" value="1"/>
</dbReference>
<dbReference type="InterPro" id="IPR023267">
    <property type="entry name" value="RCMT"/>
</dbReference>
<evidence type="ECO:0000256" key="11">
    <source>
        <dbReference type="ARBA" id="ARBA00031088"/>
    </source>
</evidence>
<dbReference type="GO" id="GO:0005737">
    <property type="term" value="C:cytoplasm"/>
    <property type="evidence" value="ECO:0007669"/>
    <property type="project" value="UniProtKB-SubCell"/>
</dbReference>
<evidence type="ECO:0000256" key="9">
    <source>
        <dbReference type="ARBA" id="ARBA00022884"/>
    </source>
</evidence>
<evidence type="ECO:0000256" key="6">
    <source>
        <dbReference type="ARBA" id="ARBA00022603"/>
    </source>
</evidence>
<reference evidence="15" key="1">
    <citation type="submission" date="2021-01" db="EMBL/GenBank/DDBJ databases">
        <title>Adiantum capillus-veneris genome.</title>
        <authorList>
            <person name="Fang Y."/>
            <person name="Liao Q."/>
        </authorList>
    </citation>
    <scope>NUCLEOTIDE SEQUENCE</scope>
    <source>
        <strain evidence="15">H3</strain>
        <tissue evidence="15">Leaf</tissue>
    </source>
</reference>
<protein>
    <recommendedName>
        <fullName evidence="3">16S rRNA (cytosine(967)-C(5))-methyltransferase</fullName>
        <ecNumber evidence="3">2.1.1.176</ecNumber>
    </recommendedName>
    <alternativeName>
        <fullName evidence="10">16S rRNA m5C967 methyltransferase</fullName>
    </alternativeName>
    <alternativeName>
        <fullName evidence="11">rRNA (cytosine-C(5)-)-methyltransferase RsmB</fullName>
    </alternativeName>
</protein>
<dbReference type="PRINTS" id="PR02008">
    <property type="entry name" value="RCMTFAMILY"/>
</dbReference>
<dbReference type="Gene3D" id="3.40.50.150">
    <property type="entry name" value="Vaccinia Virus protein VP39"/>
    <property type="match status" value="1"/>
</dbReference>
<proteinExistence type="inferred from homology"/>
<comment type="catalytic activity">
    <reaction evidence="12">
        <text>cytidine(967) in 16S rRNA + S-adenosyl-L-methionine = 5-methylcytidine(967) in 16S rRNA + S-adenosyl-L-homocysteine + H(+)</text>
        <dbReference type="Rhea" id="RHEA:42748"/>
        <dbReference type="Rhea" id="RHEA-COMP:10219"/>
        <dbReference type="Rhea" id="RHEA-COMP:10220"/>
        <dbReference type="ChEBI" id="CHEBI:15378"/>
        <dbReference type="ChEBI" id="CHEBI:57856"/>
        <dbReference type="ChEBI" id="CHEBI:59789"/>
        <dbReference type="ChEBI" id="CHEBI:74483"/>
        <dbReference type="ChEBI" id="CHEBI:82748"/>
        <dbReference type="EC" id="2.1.1.176"/>
    </reaction>
</comment>
<dbReference type="AlphaFoldDB" id="A0A9D4UHX0"/>
<dbReference type="InterPro" id="IPR001678">
    <property type="entry name" value="MeTrfase_RsmB-F_NOP2_dom"/>
</dbReference>
<dbReference type="Pfam" id="PF01029">
    <property type="entry name" value="NusB"/>
    <property type="match status" value="1"/>
</dbReference>
<dbReference type="InterPro" id="IPR006027">
    <property type="entry name" value="NusB_RsmB_TIM44"/>
</dbReference>
<dbReference type="InterPro" id="IPR029063">
    <property type="entry name" value="SAM-dependent_MTases_sf"/>
</dbReference>
<dbReference type="NCBIfam" id="TIGR00563">
    <property type="entry name" value="rsmB"/>
    <property type="match status" value="1"/>
</dbReference>
<dbReference type="InterPro" id="IPR054728">
    <property type="entry name" value="RsmB-like_ferredoxin"/>
</dbReference>
<sequence>MQHDTSGAAIQAWKQDMSGGTAIPAWDLRASLSGQQRACSRVATQLRKPPSCRSPCAPLALLNSTSRSPAQPQRQFPLRSEVSNYRAFSVVRLLRIEQGGAYADVLSGDGDHTWERELDYVARTLGFQTSALDPRGQRQVTEIVAGITRWKRHLDFLIKAYYDVDGYDRMEPLLRQILRLGVYELVKMETAPHAAINETVKLGKYSLRHGAGNLVNGLLRSISRHKDNGTLLTPKVKGDDRSQARALADLHSHPVWMIRRWMSRFGKDETIKLMEWNNKPPTYGLRANFGRGFSREALLEKLKDIDVMCEPSSVLEDFIRVSSGMQAVIQGGLLQKGLCSVQDESGGLVVKVVDPQPGEIIVDCCAAPGGKALFMAACLKNQGKVIAIDIHKGKMKLLQEAARHLGVEHVVTTELSDLCSFVDKRHLSADKVLVDVPCSGLGVLSKRADLRWRKTVEDFDEMVRLQSILLSAAAQLVKPGGVLVYSTCSIEAEENAELVFHFLKHHPEFTLESVEGYVPSQFVTLDGFFASLPHRHHMDGAFAARLQRKY</sequence>
<dbReference type="PANTHER" id="PTHR22807:SF61">
    <property type="entry name" value="NOL1_NOP2_SUN FAMILY PROTEIN _ ANTITERMINATION NUSB DOMAIN-CONTAINING PROTEIN"/>
    <property type="match status" value="1"/>
</dbReference>
<dbReference type="FunFam" id="3.40.50.150:FF:000022">
    <property type="entry name" value="Ribosomal RNA small subunit methyltransferase B"/>
    <property type="match status" value="1"/>
</dbReference>
<keyword evidence="9 13" id="KW-0694">RNA-binding</keyword>
<keyword evidence="4" id="KW-0963">Cytoplasm</keyword>
<dbReference type="GO" id="GO:0003723">
    <property type="term" value="F:RNA binding"/>
    <property type="evidence" value="ECO:0007669"/>
    <property type="project" value="UniProtKB-UniRule"/>
</dbReference>
<evidence type="ECO:0000256" key="7">
    <source>
        <dbReference type="ARBA" id="ARBA00022679"/>
    </source>
</evidence>
<evidence type="ECO:0000259" key="14">
    <source>
        <dbReference type="PROSITE" id="PS51686"/>
    </source>
</evidence>
<dbReference type="PRINTS" id="PR02009">
    <property type="entry name" value="RCMTFMUVIRPL"/>
</dbReference>
<dbReference type="FunFam" id="3.30.70.1170:FF:000003">
    <property type="entry name" value="16S rRNA (Cytosine(967)-C(5))-methyltransferase RsmB"/>
    <property type="match status" value="1"/>
</dbReference>
<dbReference type="Gene3D" id="1.10.940.10">
    <property type="entry name" value="NusB-like"/>
    <property type="match status" value="1"/>
</dbReference>
<dbReference type="SUPFAM" id="SSF53335">
    <property type="entry name" value="S-adenosyl-L-methionine-dependent methyltransferases"/>
    <property type="match status" value="1"/>
</dbReference>
<evidence type="ECO:0000256" key="4">
    <source>
        <dbReference type="ARBA" id="ARBA00022490"/>
    </source>
</evidence>
<evidence type="ECO:0000256" key="12">
    <source>
        <dbReference type="ARBA" id="ARBA00047283"/>
    </source>
</evidence>